<gene>
    <name evidence="6" type="ORF">P154DRAFT_449740</name>
</gene>
<name>A0A6A5W7K0_9PLEO</name>
<dbReference type="InterPro" id="IPR038765">
    <property type="entry name" value="Papain-like_cys_pep_sf"/>
</dbReference>
<dbReference type="GO" id="GO:0005634">
    <property type="term" value="C:nucleus"/>
    <property type="evidence" value="ECO:0007669"/>
    <property type="project" value="TreeGrafter"/>
</dbReference>
<feature type="region of interest" description="Disordered" evidence="4">
    <location>
        <begin position="411"/>
        <end position="449"/>
    </location>
</feature>
<dbReference type="Gene3D" id="2.20.25.10">
    <property type="match status" value="1"/>
</dbReference>
<sequence length="449" mass="51130">MEATGPRLDEERSLLSTDADWDSAAGELTMRFRKILSTKRMQTLSQHAGIRHEARAVKSHSTTIQVGRHNSSVSPSGPQSRPSDSNLDGMHTPPSYSSLRNIPLIPTPPQDARSMRFRHMLHSLANMPLRWENPGLLDDALQAVPLEQIYNEAEEESLRFQGEAQRVGLKAAWGYQDCVVRALLRWFKRSFFTWVNNPPCSRCPGPTIGVGIVAPLPDEQARGANHVELYKCWAESCGTYERYPRYNDPFVLLQTRQGRVGEWANCFGMLLRATGCSARWIWTSEDHVWLETYSVHRKRWIHVDPCEEAWDKPRLYTEEGWGRKLAYCIAFSVDGATDVTRRYVRSSKSASERNRAPESVLLHIMDEINLLRREKISKKDKLGLQGEDMREQNELRGYAIAAIAQELSKLSPQDIREGRTRAARTDEDKVQEGPPSDTAEWVRTRGQSG</sequence>
<evidence type="ECO:0000259" key="5">
    <source>
        <dbReference type="SMART" id="SM00460"/>
    </source>
</evidence>
<keyword evidence="7" id="KW-1185">Reference proteome</keyword>
<proteinExistence type="inferred from homology"/>
<keyword evidence="2" id="KW-0479">Metal-binding</keyword>
<dbReference type="GO" id="GO:0000224">
    <property type="term" value="F:peptide-N4-(N-acetyl-beta-glucosaminyl)asparagine amidase activity"/>
    <property type="evidence" value="ECO:0007669"/>
    <property type="project" value="TreeGrafter"/>
</dbReference>
<feature type="region of interest" description="Disordered" evidence="4">
    <location>
        <begin position="55"/>
        <end position="108"/>
    </location>
</feature>
<feature type="compositionally biased region" description="Basic and acidic residues" evidence="4">
    <location>
        <begin position="414"/>
        <end position="431"/>
    </location>
</feature>
<dbReference type="GO" id="GO:0046872">
    <property type="term" value="F:metal ion binding"/>
    <property type="evidence" value="ECO:0007669"/>
    <property type="project" value="UniProtKB-KW"/>
</dbReference>
<evidence type="ECO:0000256" key="4">
    <source>
        <dbReference type="SAM" id="MobiDB-lite"/>
    </source>
</evidence>
<feature type="compositionally biased region" description="Polar residues" evidence="4">
    <location>
        <begin position="59"/>
        <end position="86"/>
    </location>
</feature>
<dbReference type="AlphaFoldDB" id="A0A6A5W7K0"/>
<evidence type="ECO:0000313" key="6">
    <source>
        <dbReference type="EMBL" id="KAF1993616.1"/>
    </source>
</evidence>
<dbReference type="SUPFAM" id="SSF54001">
    <property type="entry name" value="Cysteine proteinases"/>
    <property type="match status" value="1"/>
</dbReference>
<accession>A0A6A5W7K0</accession>
<dbReference type="InterPro" id="IPR050883">
    <property type="entry name" value="PNGase"/>
</dbReference>
<comment type="similarity">
    <text evidence="1">Belongs to the transglutaminase-like superfamily. PNGase family.</text>
</comment>
<organism evidence="6 7">
    <name type="scientific">Amniculicola lignicola CBS 123094</name>
    <dbReference type="NCBI Taxonomy" id="1392246"/>
    <lineage>
        <taxon>Eukaryota</taxon>
        <taxon>Fungi</taxon>
        <taxon>Dikarya</taxon>
        <taxon>Ascomycota</taxon>
        <taxon>Pezizomycotina</taxon>
        <taxon>Dothideomycetes</taxon>
        <taxon>Pleosporomycetidae</taxon>
        <taxon>Pleosporales</taxon>
        <taxon>Amniculicolaceae</taxon>
        <taxon>Amniculicola</taxon>
    </lineage>
</organism>
<dbReference type="PANTHER" id="PTHR12143:SF19">
    <property type="entry name" value="PEPTIDE-N(4)-(N-ACETYL-BETA-GLUCOSAMINYL)ASPARAGINE AMIDASE"/>
    <property type="match status" value="1"/>
</dbReference>
<evidence type="ECO:0000313" key="7">
    <source>
        <dbReference type="Proteomes" id="UP000799779"/>
    </source>
</evidence>
<dbReference type="Gene3D" id="3.10.620.30">
    <property type="match status" value="1"/>
</dbReference>
<dbReference type="EMBL" id="ML977694">
    <property type="protein sequence ID" value="KAF1993616.1"/>
    <property type="molecule type" value="Genomic_DNA"/>
</dbReference>
<evidence type="ECO:0000256" key="2">
    <source>
        <dbReference type="ARBA" id="ARBA00022723"/>
    </source>
</evidence>
<dbReference type="InterPro" id="IPR002931">
    <property type="entry name" value="Transglutaminase-like"/>
</dbReference>
<feature type="domain" description="Transglutaminase-like" evidence="5">
    <location>
        <begin position="252"/>
        <end position="307"/>
    </location>
</feature>
<dbReference type="SMART" id="SM00460">
    <property type="entry name" value="TGc"/>
    <property type="match status" value="1"/>
</dbReference>
<dbReference type="PANTHER" id="PTHR12143">
    <property type="entry name" value="PEPTIDE N-GLYCANASE PNGASE -RELATED"/>
    <property type="match status" value="1"/>
</dbReference>
<reference evidence="6" key="1">
    <citation type="journal article" date="2020" name="Stud. Mycol.">
        <title>101 Dothideomycetes genomes: a test case for predicting lifestyles and emergence of pathogens.</title>
        <authorList>
            <person name="Haridas S."/>
            <person name="Albert R."/>
            <person name="Binder M."/>
            <person name="Bloem J."/>
            <person name="Labutti K."/>
            <person name="Salamov A."/>
            <person name="Andreopoulos B."/>
            <person name="Baker S."/>
            <person name="Barry K."/>
            <person name="Bills G."/>
            <person name="Bluhm B."/>
            <person name="Cannon C."/>
            <person name="Castanera R."/>
            <person name="Culley D."/>
            <person name="Daum C."/>
            <person name="Ezra D."/>
            <person name="Gonzalez J."/>
            <person name="Henrissat B."/>
            <person name="Kuo A."/>
            <person name="Liang C."/>
            <person name="Lipzen A."/>
            <person name="Lutzoni F."/>
            <person name="Magnuson J."/>
            <person name="Mondo S."/>
            <person name="Nolan M."/>
            <person name="Ohm R."/>
            <person name="Pangilinan J."/>
            <person name="Park H.-J."/>
            <person name="Ramirez L."/>
            <person name="Alfaro M."/>
            <person name="Sun H."/>
            <person name="Tritt A."/>
            <person name="Yoshinaga Y."/>
            <person name="Zwiers L.-H."/>
            <person name="Turgeon B."/>
            <person name="Goodwin S."/>
            <person name="Spatafora J."/>
            <person name="Crous P."/>
            <person name="Grigoriev I."/>
        </authorList>
    </citation>
    <scope>NUCLEOTIDE SEQUENCE</scope>
    <source>
        <strain evidence="6">CBS 123094</strain>
    </source>
</reference>
<dbReference type="Pfam" id="PF01841">
    <property type="entry name" value="Transglut_core"/>
    <property type="match status" value="1"/>
</dbReference>
<dbReference type="GO" id="GO:0006516">
    <property type="term" value="P:glycoprotein catabolic process"/>
    <property type="evidence" value="ECO:0007669"/>
    <property type="project" value="TreeGrafter"/>
</dbReference>
<keyword evidence="3" id="KW-0862">Zinc</keyword>
<evidence type="ECO:0000256" key="3">
    <source>
        <dbReference type="ARBA" id="ARBA00022833"/>
    </source>
</evidence>
<dbReference type="Proteomes" id="UP000799779">
    <property type="component" value="Unassembled WGS sequence"/>
</dbReference>
<evidence type="ECO:0000256" key="1">
    <source>
        <dbReference type="ARBA" id="ARBA00009390"/>
    </source>
</evidence>
<protein>
    <submittedName>
        <fullName evidence="6">Putative peptidase</fullName>
    </submittedName>
</protein>
<dbReference type="GO" id="GO:0005829">
    <property type="term" value="C:cytosol"/>
    <property type="evidence" value="ECO:0007669"/>
    <property type="project" value="TreeGrafter"/>
</dbReference>
<dbReference type="OrthoDB" id="409136at2759"/>